<evidence type="ECO:0000313" key="5">
    <source>
        <dbReference type="EMBL" id="AKH44352.1"/>
    </source>
</evidence>
<dbReference type="Gene3D" id="1.10.10.10">
    <property type="entry name" value="Winged helix-like DNA-binding domain superfamily/Winged helix DNA-binding domain"/>
    <property type="match status" value="1"/>
</dbReference>
<dbReference type="CDD" id="cd07377">
    <property type="entry name" value="WHTH_GntR"/>
    <property type="match status" value="1"/>
</dbReference>
<evidence type="ECO:0000313" key="6">
    <source>
        <dbReference type="Proteomes" id="UP000034392"/>
    </source>
</evidence>
<dbReference type="GO" id="GO:0003677">
    <property type="term" value="F:DNA binding"/>
    <property type="evidence" value="ECO:0007669"/>
    <property type="project" value="UniProtKB-KW"/>
</dbReference>
<dbReference type="PROSITE" id="PS50949">
    <property type="entry name" value="HTH_GNTR"/>
    <property type="match status" value="1"/>
</dbReference>
<dbReference type="PANTHER" id="PTHR43537:SF5">
    <property type="entry name" value="UXU OPERON TRANSCRIPTIONAL REGULATOR"/>
    <property type="match status" value="1"/>
</dbReference>
<evidence type="ECO:0000256" key="3">
    <source>
        <dbReference type="ARBA" id="ARBA00023163"/>
    </source>
</evidence>
<dbReference type="InterPro" id="IPR000524">
    <property type="entry name" value="Tscrpt_reg_HTH_GntR"/>
</dbReference>
<protein>
    <submittedName>
        <fullName evidence="5">L-lactate dehydrogenase operon regulatory protein</fullName>
    </submittedName>
</protein>
<dbReference type="AlphaFoldDB" id="A0A0F7KYN0"/>
<gene>
    <name evidence="5" type="primary">lldR</name>
    <name evidence="5" type="ORF">WYH_03333</name>
</gene>
<dbReference type="PRINTS" id="PR00035">
    <property type="entry name" value="HTHGNTR"/>
</dbReference>
<keyword evidence="2" id="KW-0238">DNA-binding</keyword>
<geneLocation type="plasmid" evidence="5 6">
    <name>unnamed</name>
</geneLocation>
<evidence type="ECO:0000259" key="4">
    <source>
        <dbReference type="PROSITE" id="PS50949"/>
    </source>
</evidence>
<name>A0A0F7KYN0_9SPHN</name>
<dbReference type="Gene3D" id="1.20.120.530">
    <property type="entry name" value="GntR ligand-binding domain-like"/>
    <property type="match status" value="1"/>
</dbReference>
<evidence type="ECO:0000256" key="2">
    <source>
        <dbReference type="ARBA" id="ARBA00023125"/>
    </source>
</evidence>
<keyword evidence="5" id="KW-0614">Plasmid</keyword>
<keyword evidence="6" id="KW-1185">Reference proteome</keyword>
<dbReference type="GO" id="GO:0003700">
    <property type="term" value="F:DNA-binding transcription factor activity"/>
    <property type="evidence" value="ECO:0007669"/>
    <property type="project" value="InterPro"/>
</dbReference>
<dbReference type="PANTHER" id="PTHR43537">
    <property type="entry name" value="TRANSCRIPTIONAL REGULATOR, GNTR FAMILY"/>
    <property type="match status" value="1"/>
</dbReference>
<dbReference type="SUPFAM" id="SSF48008">
    <property type="entry name" value="GntR ligand-binding domain-like"/>
    <property type="match status" value="1"/>
</dbReference>
<dbReference type="InterPro" id="IPR036390">
    <property type="entry name" value="WH_DNA-bd_sf"/>
</dbReference>
<keyword evidence="3" id="KW-0804">Transcription</keyword>
<dbReference type="Pfam" id="PF07729">
    <property type="entry name" value="FCD"/>
    <property type="match status" value="1"/>
</dbReference>
<evidence type="ECO:0000256" key="1">
    <source>
        <dbReference type="ARBA" id="ARBA00023015"/>
    </source>
</evidence>
<dbReference type="SUPFAM" id="SSF46785">
    <property type="entry name" value="Winged helix' DNA-binding domain"/>
    <property type="match status" value="1"/>
</dbReference>
<dbReference type="Proteomes" id="UP000034392">
    <property type="component" value="Plasmid unnamed"/>
</dbReference>
<dbReference type="SMART" id="SM00345">
    <property type="entry name" value="HTH_GNTR"/>
    <property type="match status" value="1"/>
</dbReference>
<dbReference type="PATRIC" id="fig|1267766.3.peg.3354"/>
<dbReference type="InterPro" id="IPR011711">
    <property type="entry name" value="GntR_C"/>
</dbReference>
<sequence length="242" mass="26901">MMAKPAIGTGAGFKPIKTQRAFEVVCDQVRQMVADGTLKAGDKLPAERELAVRFQISRNAVREALRSLEMSGIIRNEKGVKGGAFIQAAENEHVAQAMQDFVHLGKVSLDELTEARLGIQAIVVRLACERGTEAHFDRLAEIVEQTRIETDIDARYRCAVEFYQVLAEATGNRIYALFVGALSSILQAFIAGPDYRTLQETLIDSRHRLVNALRERDCDAAVAEMTAHLDRIHTHMQENPAR</sequence>
<dbReference type="Pfam" id="PF00392">
    <property type="entry name" value="GntR"/>
    <property type="match status" value="1"/>
</dbReference>
<feature type="domain" description="HTH gntR-type" evidence="4">
    <location>
        <begin position="19"/>
        <end position="89"/>
    </location>
</feature>
<dbReference type="EMBL" id="CP011453">
    <property type="protein sequence ID" value="AKH44352.1"/>
    <property type="molecule type" value="Genomic_DNA"/>
</dbReference>
<organism evidence="5 6">
    <name type="scientific">Croceibacterium atlanticum</name>
    <dbReference type="NCBI Taxonomy" id="1267766"/>
    <lineage>
        <taxon>Bacteria</taxon>
        <taxon>Pseudomonadati</taxon>
        <taxon>Pseudomonadota</taxon>
        <taxon>Alphaproteobacteria</taxon>
        <taxon>Sphingomonadales</taxon>
        <taxon>Erythrobacteraceae</taxon>
        <taxon>Croceibacterium</taxon>
    </lineage>
</organism>
<dbReference type="InterPro" id="IPR036388">
    <property type="entry name" value="WH-like_DNA-bd_sf"/>
</dbReference>
<proteinExistence type="predicted"/>
<dbReference type="InterPro" id="IPR008920">
    <property type="entry name" value="TF_FadR/GntR_C"/>
</dbReference>
<reference evidence="5" key="1">
    <citation type="submission" date="2015-08" db="EMBL/GenBank/DDBJ databases">
        <title>The complete genome of Altererythrobacter atlanticus strain 26DY36.</title>
        <authorList>
            <person name="Wu Y.-H."/>
            <person name="Cheng H."/>
            <person name="Wu X.-W."/>
        </authorList>
    </citation>
    <scope>NUCLEOTIDE SEQUENCE</scope>
    <source>
        <strain evidence="5">26DY36</strain>
        <plasmid evidence="5">unnamed</plasmid>
    </source>
</reference>
<dbReference type="SMART" id="SM00895">
    <property type="entry name" value="FCD"/>
    <property type="match status" value="1"/>
</dbReference>
<keyword evidence="1" id="KW-0805">Transcription regulation</keyword>
<dbReference type="KEGG" id="aay:WYH_03333"/>
<accession>A0A0F7KYN0</accession>